<name>A0ABW1DUI3_9ACTN</name>
<dbReference type="SUPFAM" id="SSF51735">
    <property type="entry name" value="NAD(P)-binding Rossmann-fold domains"/>
    <property type="match status" value="1"/>
</dbReference>
<dbReference type="Proteomes" id="UP001596180">
    <property type="component" value="Unassembled WGS sequence"/>
</dbReference>
<evidence type="ECO:0000256" key="2">
    <source>
        <dbReference type="ARBA" id="ARBA00022679"/>
    </source>
</evidence>
<keyword evidence="3" id="KW-0511">Multifunctional enzyme</keyword>
<comment type="pathway">
    <text evidence="1">Antibiotic biosynthesis.</text>
</comment>
<evidence type="ECO:0000313" key="7">
    <source>
        <dbReference type="Proteomes" id="UP001596180"/>
    </source>
</evidence>
<feature type="domain" description="PKS/mFAS DH" evidence="5">
    <location>
        <begin position="89"/>
        <end position="367"/>
    </location>
</feature>
<dbReference type="InterPro" id="IPR049551">
    <property type="entry name" value="PKS_DH_C"/>
</dbReference>
<protein>
    <submittedName>
        <fullName evidence="6">Polyketide synthase dehydratase domain-containing protein</fullName>
    </submittedName>
</protein>
<gene>
    <name evidence="6" type="ORF">ACFPZI_10885</name>
</gene>
<dbReference type="Gene3D" id="3.40.50.11460">
    <property type="match status" value="1"/>
</dbReference>
<keyword evidence="7" id="KW-1185">Reference proteome</keyword>
<dbReference type="Gene3D" id="3.40.366.10">
    <property type="entry name" value="Malonyl-Coenzyme A Acyl Carrier Protein, domain 2"/>
    <property type="match status" value="1"/>
</dbReference>
<evidence type="ECO:0000256" key="1">
    <source>
        <dbReference type="ARBA" id="ARBA00004792"/>
    </source>
</evidence>
<dbReference type="SMART" id="SM00826">
    <property type="entry name" value="PKS_DH"/>
    <property type="match status" value="1"/>
</dbReference>
<organism evidence="6 7">
    <name type="scientific">Streptomyces chlorus</name>
    <dbReference type="NCBI Taxonomy" id="887452"/>
    <lineage>
        <taxon>Bacteria</taxon>
        <taxon>Bacillati</taxon>
        <taxon>Actinomycetota</taxon>
        <taxon>Actinomycetes</taxon>
        <taxon>Kitasatosporales</taxon>
        <taxon>Streptomycetaceae</taxon>
        <taxon>Streptomyces</taxon>
    </lineage>
</organism>
<dbReference type="Gene3D" id="3.30.70.3290">
    <property type="match status" value="1"/>
</dbReference>
<dbReference type="Gene3D" id="3.90.180.10">
    <property type="entry name" value="Medium-chain alcohol dehydrogenases, catalytic domain"/>
    <property type="match status" value="1"/>
</dbReference>
<feature type="active site" description="Proton acceptor; for dehydratase activity" evidence="4">
    <location>
        <position position="121"/>
    </location>
</feature>
<feature type="active site" description="Proton donor; for dehydratase activity" evidence="4">
    <location>
        <position position="288"/>
    </location>
</feature>
<dbReference type="SUPFAM" id="SSF50129">
    <property type="entry name" value="GroES-like"/>
    <property type="match status" value="1"/>
</dbReference>
<dbReference type="InterPro" id="IPR050091">
    <property type="entry name" value="PKS_NRPS_Biosynth_Enz"/>
</dbReference>
<accession>A0ABW1DUI3</accession>
<dbReference type="RefSeq" id="WP_381361481.1">
    <property type="nucleotide sequence ID" value="NZ_JBHSOA010000019.1"/>
</dbReference>
<dbReference type="InterPro" id="IPR055123">
    <property type="entry name" value="SpnB-like_Rossmann"/>
</dbReference>
<feature type="non-terminal residue" evidence="6">
    <location>
        <position position="695"/>
    </location>
</feature>
<reference evidence="7" key="1">
    <citation type="journal article" date="2019" name="Int. J. Syst. Evol. Microbiol.">
        <title>The Global Catalogue of Microorganisms (GCM) 10K type strain sequencing project: providing services to taxonomists for standard genome sequencing and annotation.</title>
        <authorList>
            <consortium name="The Broad Institute Genomics Platform"/>
            <consortium name="The Broad Institute Genome Sequencing Center for Infectious Disease"/>
            <person name="Wu L."/>
            <person name="Ma J."/>
        </authorList>
    </citation>
    <scope>NUCLEOTIDE SEQUENCE [LARGE SCALE GENOMIC DNA]</scope>
    <source>
        <strain evidence="7">JCM 10411</strain>
    </source>
</reference>
<dbReference type="Pfam" id="PF22953">
    <property type="entry name" value="SpnB_Rossmann"/>
    <property type="match status" value="1"/>
</dbReference>
<dbReference type="Pfam" id="PF14765">
    <property type="entry name" value="PS-DH"/>
    <property type="match status" value="1"/>
</dbReference>
<dbReference type="EMBL" id="JBHSOA010000019">
    <property type="protein sequence ID" value="MFC5852307.1"/>
    <property type="molecule type" value="Genomic_DNA"/>
</dbReference>
<evidence type="ECO:0000313" key="6">
    <source>
        <dbReference type="EMBL" id="MFC5852307.1"/>
    </source>
</evidence>
<dbReference type="InterPro" id="IPR049552">
    <property type="entry name" value="PKS_DH_N"/>
</dbReference>
<dbReference type="InterPro" id="IPR049900">
    <property type="entry name" value="PKS_mFAS_DH"/>
</dbReference>
<dbReference type="InterPro" id="IPR020843">
    <property type="entry name" value="ER"/>
</dbReference>
<dbReference type="Pfam" id="PF08240">
    <property type="entry name" value="ADH_N"/>
    <property type="match status" value="1"/>
</dbReference>
<keyword evidence="2" id="KW-0808">Transferase</keyword>
<evidence type="ECO:0000259" key="5">
    <source>
        <dbReference type="PROSITE" id="PS52019"/>
    </source>
</evidence>
<dbReference type="SMART" id="SM00829">
    <property type="entry name" value="PKS_ER"/>
    <property type="match status" value="1"/>
</dbReference>
<evidence type="ECO:0000256" key="4">
    <source>
        <dbReference type="PROSITE-ProRule" id="PRU01363"/>
    </source>
</evidence>
<dbReference type="Gene3D" id="3.10.129.110">
    <property type="entry name" value="Polyketide synthase dehydratase"/>
    <property type="match status" value="1"/>
</dbReference>
<dbReference type="InterPro" id="IPR013154">
    <property type="entry name" value="ADH-like_N"/>
</dbReference>
<dbReference type="PROSITE" id="PS52019">
    <property type="entry name" value="PKS_MFAS_DH"/>
    <property type="match status" value="1"/>
</dbReference>
<dbReference type="InterPro" id="IPR011032">
    <property type="entry name" value="GroES-like_sf"/>
</dbReference>
<dbReference type="Pfam" id="PF21089">
    <property type="entry name" value="PKS_DH_N"/>
    <property type="match status" value="1"/>
</dbReference>
<dbReference type="PANTHER" id="PTHR43775">
    <property type="entry name" value="FATTY ACID SYNTHASE"/>
    <property type="match status" value="1"/>
</dbReference>
<dbReference type="PANTHER" id="PTHR43775:SF51">
    <property type="entry name" value="INACTIVE PHENOLPHTHIOCEROL SYNTHESIS POLYKETIDE SYNTHASE TYPE I PKS1-RELATED"/>
    <property type="match status" value="1"/>
</dbReference>
<proteinExistence type="predicted"/>
<dbReference type="InterPro" id="IPR042104">
    <property type="entry name" value="PKS_dehydratase_sf"/>
</dbReference>
<dbReference type="InterPro" id="IPR020807">
    <property type="entry name" value="PKS_DH"/>
</dbReference>
<feature type="region of interest" description="N-terminal hotdog fold" evidence="4">
    <location>
        <begin position="89"/>
        <end position="213"/>
    </location>
</feature>
<comment type="caution">
    <text evidence="6">The sequence shown here is derived from an EMBL/GenBank/DDBJ whole genome shotgun (WGS) entry which is preliminary data.</text>
</comment>
<evidence type="ECO:0000256" key="3">
    <source>
        <dbReference type="ARBA" id="ARBA00023268"/>
    </source>
</evidence>
<dbReference type="InterPro" id="IPR001227">
    <property type="entry name" value="Ac_transferase_dom_sf"/>
</dbReference>
<dbReference type="CDD" id="cd05195">
    <property type="entry name" value="enoyl_red"/>
    <property type="match status" value="1"/>
</dbReference>
<dbReference type="InterPro" id="IPR036291">
    <property type="entry name" value="NAD(P)-bd_dom_sf"/>
</dbReference>
<sequence length="695" mass="71426">MAQESVSEGAVTVPALRKNRAEEPAALAALAQLHTRGVPVDWRAVFAGTDASRVDLPTYPFQHQWIWPAGSQADAAGDVRAAGLGAAGHPLLGATVELAEGEGALVTGRLSVQSHPWLADHAVMGRVLVPGAALLELAFRAADEVGCDRVEELTLAAPLVLPEDGAVQVQVRVGAADDTDRHPVTVHSRLDGADEQPWTQHASGVLAVGGQASVDDFDATVWPPAGSEALDVEGCYERFAELGFAYGPVFQGLRAAWVRDGEVFAEVGLPESAQGDAAAFGLHPALLDSALHASLLAGEASGEGGGGLPFSWEGVSLVASGASALRVRIAPVDGRDAVSISVADLSGAPVASVDSLLVRAVSNDELSADAALARDALFGLDWVSVQSGAEVPEAVALVGPDPFGLADGLVGVGSSVETYADLASLTAGDAPVPGTVLVSVAGTVRDGVVESVHALTSEALTLVQEWLADERFADSRLVFVTRGAMASGDEDVTDVAAAAVWGLVRSAQTENPGCFGLVDLGVAEDAFVQMAQALTADEPQLVIRDNGIRAGRLARLESGTGLVPPAGVPWRLDSETKGSLDGLALAPFPEVLEPLTGHEVRIEVRAGGVNFRDVLKALDMYPGDAGRMGREAAGVVTEVGPEVTGLTPGDSVMGLVSGGFGSLVVGDARLLARLPEGWSWEVAASVPLVFLTAYH</sequence>
<feature type="region of interest" description="C-terminal hotdog fold" evidence="4">
    <location>
        <begin position="227"/>
        <end position="367"/>
    </location>
</feature>